<name>A0ABY8K5J7_9ACTN</name>
<dbReference type="RefSeq" id="WP_279336016.1">
    <property type="nucleotide sequence ID" value="NZ_CP121682.1"/>
</dbReference>
<protein>
    <recommendedName>
        <fullName evidence="4">Secreted protein</fullName>
    </recommendedName>
</protein>
<evidence type="ECO:0000313" key="2">
    <source>
        <dbReference type="EMBL" id="WGD42963.1"/>
    </source>
</evidence>
<evidence type="ECO:0008006" key="4">
    <source>
        <dbReference type="Google" id="ProtNLM"/>
    </source>
</evidence>
<evidence type="ECO:0000256" key="1">
    <source>
        <dbReference type="SAM" id="MobiDB-lite"/>
    </source>
</evidence>
<accession>A0ABY8K5J7</accession>
<evidence type="ECO:0000313" key="3">
    <source>
        <dbReference type="Proteomes" id="UP001216440"/>
    </source>
</evidence>
<sequence>MIFLVLLGILALVVGGCVCVVWAERGGPRWTRAVAATTLAAGELLRSFGKNRGQGLNGSADGGQGLNASTGDGS</sequence>
<gene>
    <name evidence="2" type="ORF">PYS65_24050</name>
</gene>
<proteinExistence type="predicted"/>
<dbReference type="Proteomes" id="UP001216440">
    <property type="component" value="Chromosome"/>
</dbReference>
<feature type="region of interest" description="Disordered" evidence="1">
    <location>
        <begin position="55"/>
        <end position="74"/>
    </location>
</feature>
<dbReference type="EMBL" id="CP121682">
    <property type="protein sequence ID" value="WGD42963.1"/>
    <property type="molecule type" value="Genomic_DNA"/>
</dbReference>
<reference evidence="2 3" key="1">
    <citation type="submission" date="2023-03" db="EMBL/GenBank/DDBJ databases">
        <authorList>
            <person name="Mo P."/>
        </authorList>
    </citation>
    <scope>NUCLEOTIDE SEQUENCE [LARGE SCALE GENOMIC DNA]</scope>
    <source>
        <strain evidence="2 3">HUAS 5</strain>
    </source>
</reference>
<keyword evidence="3" id="KW-1185">Reference proteome</keyword>
<organism evidence="2 3">
    <name type="scientific">Streptomyces cathayae</name>
    <dbReference type="NCBI Taxonomy" id="3031124"/>
    <lineage>
        <taxon>Bacteria</taxon>
        <taxon>Bacillati</taxon>
        <taxon>Actinomycetota</taxon>
        <taxon>Actinomycetes</taxon>
        <taxon>Kitasatosporales</taxon>
        <taxon>Streptomycetaceae</taxon>
        <taxon>Streptomyces</taxon>
    </lineage>
</organism>